<comment type="similarity">
    <text evidence="2">Belongs to the ABC-4 integral membrane protein family. LolC/E subfamily.</text>
</comment>
<keyword evidence="6 7" id="KW-0472">Membrane</keyword>
<proteinExistence type="inferred from homology"/>
<organism evidence="10 11">
    <name type="scientific">Paracholeplasma manati</name>
    <dbReference type="NCBI Taxonomy" id="591373"/>
    <lineage>
        <taxon>Bacteria</taxon>
        <taxon>Bacillati</taxon>
        <taxon>Mycoplasmatota</taxon>
        <taxon>Mollicutes</taxon>
        <taxon>Acholeplasmatales</taxon>
        <taxon>Acholeplasmataceae</taxon>
        <taxon>Paracholeplasma</taxon>
    </lineage>
</organism>
<evidence type="ECO:0000256" key="1">
    <source>
        <dbReference type="ARBA" id="ARBA00004651"/>
    </source>
</evidence>
<feature type="transmembrane region" description="Helical" evidence="7">
    <location>
        <begin position="20"/>
        <end position="40"/>
    </location>
</feature>
<name>A0ABT2Y5X8_9MOLU</name>
<feature type="transmembrane region" description="Helical" evidence="7">
    <location>
        <begin position="302"/>
        <end position="330"/>
    </location>
</feature>
<dbReference type="PANTHER" id="PTHR30489">
    <property type="entry name" value="LIPOPROTEIN-RELEASING SYSTEM TRANSMEMBRANE PROTEIN LOLE"/>
    <property type="match status" value="1"/>
</dbReference>
<evidence type="ECO:0000313" key="10">
    <source>
        <dbReference type="EMBL" id="MCV2231853.1"/>
    </source>
</evidence>
<dbReference type="InterPro" id="IPR025857">
    <property type="entry name" value="MacB_PCD"/>
</dbReference>
<evidence type="ECO:0000259" key="9">
    <source>
        <dbReference type="Pfam" id="PF12704"/>
    </source>
</evidence>
<sequence>MKLAFQIASRFLKSGKLQTLFIILGIGVGVSVQVFIGALISGLQKSLVDTTIGNSSQITITREDEGYISDYDALIEDILNSDSRIRVAAGNFNVAGSLEQNTETLPVLVRGFNLEQADGIYKLSDKLTEGRLPNATNEVILGLFFQSEFDLNVGDTITIQVPLKGNTTLTVVGFFDFEVKSVNELWAVSTLETTQSLFQVGDVVSSIESQVRESAYFDADAISLSVQNEIGSEYVTSNWIENNASLLSGLQGQSISSLMIQVFVLISVVLGIASILAIIVLQKSKQIGILKAMGIKNSDASLIFLFQGLILGIFGALTGVLLGIGLLVSFQTFAIDATTGDPVIPLNIEYSFIALSALIAVGVSTVAALVPARKSSKLSVIEVIRNA</sequence>
<accession>A0ABT2Y5X8</accession>
<feature type="domain" description="MacB-like periplasmic core" evidence="9">
    <location>
        <begin position="19"/>
        <end position="213"/>
    </location>
</feature>
<evidence type="ECO:0000256" key="6">
    <source>
        <dbReference type="ARBA" id="ARBA00023136"/>
    </source>
</evidence>
<dbReference type="PANTHER" id="PTHR30489:SF0">
    <property type="entry name" value="LIPOPROTEIN-RELEASING SYSTEM TRANSMEMBRANE PROTEIN LOLE"/>
    <property type="match status" value="1"/>
</dbReference>
<dbReference type="Proteomes" id="UP001177160">
    <property type="component" value="Unassembled WGS sequence"/>
</dbReference>
<feature type="domain" description="ABC3 transporter permease C-terminal" evidence="8">
    <location>
        <begin position="260"/>
        <end position="379"/>
    </location>
</feature>
<dbReference type="InterPro" id="IPR051447">
    <property type="entry name" value="Lipoprotein-release_system"/>
</dbReference>
<dbReference type="RefSeq" id="WP_263608006.1">
    <property type="nucleotide sequence ID" value="NZ_JAOVQM010000002.1"/>
</dbReference>
<dbReference type="EMBL" id="JAOVQM010000002">
    <property type="protein sequence ID" value="MCV2231853.1"/>
    <property type="molecule type" value="Genomic_DNA"/>
</dbReference>
<dbReference type="Pfam" id="PF12704">
    <property type="entry name" value="MacB_PCD"/>
    <property type="match status" value="1"/>
</dbReference>
<reference evidence="10" key="1">
    <citation type="submission" date="2022-09" db="EMBL/GenBank/DDBJ databases">
        <title>Novel Mycoplasma species identified in domestic and wild animals.</title>
        <authorList>
            <person name="Volokhov D.V."/>
            <person name="Furtak V.A."/>
            <person name="Zagorodnyaya T.A."/>
        </authorList>
    </citation>
    <scope>NUCLEOTIDE SEQUENCE</scope>
    <source>
        <strain evidence="10">Oakley</strain>
    </source>
</reference>
<comment type="subcellular location">
    <subcellularLocation>
        <location evidence="1">Cell membrane</location>
        <topology evidence="1">Multi-pass membrane protein</topology>
    </subcellularLocation>
</comment>
<evidence type="ECO:0000313" key="11">
    <source>
        <dbReference type="Proteomes" id="UP001177160"/>
    </source>
</evidence>
<gene>
    <name evidence="10" type="ORF">N7548_03325</name>
</gene>
<dbReference type="InterPro" id="IPR003838">
    <property type="entry name" value="ABC3_permease_C"/>
</dbReference>
<keyword evidence="4 7" id="KW-0812">Transmembrane</keyword>
<evidence type="ECO:0000256" key="2">
    <source>
        <dbReference type="ARBA" id="ARBA00005236"/>
    </source>
</evidence>
<evidence type="ECO:0000259" key="8">
    <source>
        <dbReference type="Pfam" id="PF02687"/>
    </source>
</evidence>
<dbReference type="Pfam" id="PF02687">
    <property type="entry name" value="FtsX"/>
    <property type="match status" value="1"/>
</dbReference>
<keyword evidence="3" id="KW-1003">Cell membrane</keyword>
<evidence type="ECO:0000256" key="4">
    <source>
        <dbReference type="ARBA" id="ARBA00022692"/>
    </source>
</evidence>
<evidence type="ECO:0000256" key="7">
    <source>
        <dbReference type="SAM" id="Phobius"/>
    </source>
</evidence>
<comment type="caution">
    <text evidence="10">The sequence shown here is derived from an EMBL/GenBank/DDBJ whole genome shotgun (WGS) entry which is preliminary data.</text>
</comment>
<protein>
    <submittedName>
        <fullName evidence="10">ABC transporter permease</fullName>
    </submittedName>
</protein>
<keyword evidence="11" id="KW-1185">Reference proteome</keyword>
<feature type="transmembrane region" description="Helical" evidence="7">
    <location>
        <begin position="350"/>
        <end position="370"/>
    </location>
</feature>
<evidence type="ECO:0000256" key="3">
    <source>
        <dbReference type="ARBA" id="ARBA00022475"/>
    </source>
</evidence>
<evidence type="ECO:0000256" key="5">
    <source>
        <dbReference type="ARBA" id="ARBA00022989"/>
    </source>
</evidence>
<keyword evidence="5 7" id="KW-1133">Transmembrane helix</keyword>
<feature type="transmembrane region" description="Helical" evidence="7">
    <location>
        <begin position="258"/>
        <end position="281"/>
    </location>
</feature>